<comment type="caution">
    <text evidence="1">The sequence shown here is derived from an EMBL/GenBank/DDBJ whole genome shotgun (WGS) entry which is preliminary data.</text>
</comment>
<evidence type="ECO:0000313" key="1">
    <source>
        <dbReference type="EMBL" id="GAA0605672.1"/>
    </source>
</evidence>
<dbReference type="Proteomes" id="UP001500866">
    <property type="component" value="Unassembled WGS sequence"/>
</dbReference>
<sequence length="43" mass="5242">MESFSQVHEDTEEKLGRELAENEMEFLHWVYQRYAEEQQHVGT</sequence>
<accession>A0ABN1G7M7</accession>
<keyword evidence="2" id="KW-1185">Reference proteome</keyword>
<name>A0ABN1G7M7_9BACI</name>
<dbReference type="RefSeq" id="WP_343813292.1">
    <property type="nucleotide sequence ID" value="NZ_BAAADS010000016.1"/>
</dbReference>
<gene>
    <name evidence="1" type="ORF">GCM10009001_23680</name>
</gene>
<reference evidence="1 2" key="1">
    <citation type="journal article" date="2019" name="Int. J. Syst. Evol. Microbiol.">
        <title>The Global Catalogue of Microorganisms (GCM) 10K type strain sequencing project: providing services to taxonomists for standard genome sequencing and annotation.</title>
        <authorList>
            <consortium name="The Broad Institute Genomics Platform"/>
            <consortium name="The Broad Institute Genome Sequencing Center for Infectious Disease"/>
            <person name="Wu L."/>
            <person name="Ma J."/>
        </authorList>
    </citation>
    <scope>NUCLEOTIDE SEQUENCE [LARGE SCALE GENOMIC DNA]</scope>
    <source>
        <strain evidence="1 2">JCM 15395</strain>
    </source>
</reference>
<proteinExistence type="predicted"/>
<evidence type="ECO:0000313" key="2">
    <source>
        <dbReference type="Proteomes" id="UP001500866"/>
    </source>
</evidence>
<organism evidence="1 2">
    <name type="scientific">Virgibacillus siamensis</name>
    <dbReference type="NCBI Taxonomy" id="480071"/>
    <lineage>
        <taxon>Bacteria</taxon>
        <taxon>Bacillati</taxon>
        <taxon>Bacillota</taxon>
        <taxon>Bacilli</taxon>
        <taxon>Bacillales</taxon>
        <taxon>Bacillaceae</taxon>
        <taxon>Virgibacillus</taxon>
    </lineage>
</organism>
<dbReference type="EMBL" id="BAAADS010000016">
    <property type="protein sequence ID" value="GAA0605672.1"/>
    <property type="molecule type" value="Genomic_DNA"/>
</dbReference>
<protein>
    <submittedName>
        <fullName evidence="1">Uncharacterized protein</fullName>
    </submittedName>
</protein>